<evidence type="ECO:0000313" key="9">
    <source>
        <dbReference type="Proteomes" id="UP001642360"/>
    </source>
</evidence>
<evidence type="ECO:0000256" key="2">
    <source>
        <dbReference type="ARBA" id="ARBA00023015"/>
    </source>
</evidence>
<dbReference type="SUPFAM" id="SSF118290">
    <property type="entry name" value="WRKY DNA-binding domain"/>
    <property type="match status" value="1"/>
</dbReference>
<dbReference type="Gene3D" id="2.20.25.80">
    <property type="entry name" value="WRKY domain"/>
    <property type="match status" value="1"/>
</dbReference>
<evidence type="ECO:0000256" key="3">
    <source>
        <dbReference type="ARBA" id="ARBA00023125"/>
    </source>
</evidence>
<dbReference type="InterPro" id="IPR036576">
    <property type="entry name" value="WRKY_dom_sf"/>
</dbReference>
<keyword evidence="2" id="KW-0805">Transcription regulation</keyword>
<evidence type="ECO:0000256" key="5">
    <source>
        <dbReference type="ARBA" id="ARBA00023242"/>
    </source>
</evidence>
<evidence type="ECO:0000256" key="6">
    <source>
        <dbReference type="SAM" id="MobiDB-lite"/>
    </source>
</evidence>
<dbReference type="InterPro" id="IPR003657">
    <property type="entry name" value="WRKY_dom"/>
</dbReference>
<dbReference type="GO" id="GO:0031347">
    <property type="term" value="P:regulation of defense response"/>
    <property type="evidence" value="ECO:0007669"/>
    <property type="project" value="UniProtKB-ARBA"/>
</dbReference>
<dbReference type="SMART" id="SM00774">
    <property type="entry name" value="WRKY"/>
    <property type="match status" value="1"/>
</dbReference>
<proteinExistence type="predicted"/>
<comment type="subcellular location">
    <subcellularLocation>
        <location evidence="1">Nucleus</location>
    </subcellularLocation>
</comment>
<dbReference type="EMBL" id="CAUOFW020008469">
    <property type="protein sequence ID" value="CAK9182875.1"/>
    <property type="molecule type" value="Genomic_DNA"/>
</dbReference>
<dbReference type="GO" id="GO:0003677">
    <property type="term" value="F:DNA binding"/>
    <property type="evidence" value="ECO:0007669"/>
    <property type="project" value="UniProtKB-KW"/>
</dbReference>
<dbReference type="InterPro" id="IPR044810">
    <property type="entry name" value="WRKY_plant"/>
</dbReference>
<dbReference type="PROSITE" id="PS50811">
    <property type="entry name" value="WRKY"/>
    <property type="match status" value="1"/>
</dbReference>
<evidence type="ECO:0000313" key="8">
    <source>
        <dbReference type="EMBL" id="CAK9182875.1"/>
    </source>
</evidence>
<evidence type="ECO:0000259" key="7">
    <source>
        <dbReference type="PROSITE" id="PS50811"/>
    </source>
</evidence>
<dbReference type="PANTHER" id="PTHR31429:SF38">
    <property type="entry name" value="WRKY TRANSCRIPTION FACTOR 40-RELATED"/>
    <property type="match status" value="1"/>
</dbReference>
<evidence type="ECO:0000256" key="4">
    <source>
        <dbReference type="ARBA" id="ARBA00023163"/>
    </source>
</evidence>
<gene>
    <name evidence="8" type="ORF">ILEXP_LOCUS53101</name>
</gene>
<dbReference type="FunFam" id="2.20.25.80:FF:000008">
    <property type="entry name" value="WRKY transcription factor 40"/>
    <property type="match status" value="1"/>
</dbReference>
<feature type="region of interest" description="Disordered" evidence="6">
    <location>
        <begin position="152"/>
        <end position="175"/>
    </location>
</feature>
<dbReference type="PANTHER" id="PTHR31429">
    <property type="entry name" value="WRKY TRANSCRIPTION FACTOR 36-RELATED"/>
    <property type="match status" value="1"/>
</dbReference>
<dbReference type="GO" id="GO:0050832">
    <property type="term" value="P:defense response to fungus"/>
    <property type="evidence" value="ECO:0007669"/>
    <property type="project" value="UniProtKB-ARBA"/>
</dbReference>
<name>A0ABC8UP82_9AQUA</name>
<dbReference type="GO" id="GO:0002237">
    <property type="term" value="P:response to molecule of bacterial origin"/>
    <property type="evidence" value="ECO:0007669"/>
    <property type="project" value="UniProtKB-ARBA"/>
</dbReference>
<keyword evidence="3" id="KW-0238">DNA-binding</keyword>
<keyword evidence="5" id="KW-0539">Nucleus</keyword>
<evidence type="ECO:0000256" key="1">
    <source>
        <dbReference type="ARBA" id="ARBA00004123"/>
    </source>
</evidence>
<keyword evidence="4" id="KW-0804">Transcription</keyword>
<comment type="caution">
    <text evidence="8">The sequence shown here is derived from an EMBL/GenBank/DDBJ whole genome shotgun (WGS) entry which is preliminary data.</text>
</comment>
<accession>A0ABC8UP82</accession>
<dbReference type="Proteomes" id="UP001642360">
    <property type="component" value="Unassembled WGS sequence"/>
</dbReference>
<dbReference type="GO" id="GO:0005634">
    <property type="term" value="C:nucleus"/>
    <property type="evidence" value="ECO:0007669"/>
    <property type="project" value="UniProtKB-SubCell"/>
</dbReference>
<dbReference type="GO" id="GO:0042742">
    <property type="term" value="P:defense response to bacterium"/>
    <property type="evidence" value="ECO:0007669"/>
    <property type="project" value="UniProtKB-ARBA"/>
</dbReference>
<reference evidence="8 9" key="1">
    <citation type="submission" date="2024-02" db="EMBL/GenBank/DDBJ databases">
        <authorList>
            <person name="Vignale AGUSTIN F."/>
            <person name="Sosa J E."/>
            <person name="Modenutti C."/>
        </authorList>
    </citation>
    <scope>NUCLEOTIDE SEQUENCE [LARGE SCALE GENOMIC DNA]</scope>
</reference>
<dbReference type="AlphaFoldDB" id="A0ABC8UP82"/>
<protein>
    <recommendedName>
        <fullName evidence="7">WRKY domain-containing protein</fullName>
    </recommendedName>
</protein>
<feature type="domain" description="WRKY" evidence="7">
    <location>
        <begin position="90"/>
        <end position="156"/>
    </location>
</feature>
<dbReference type="GO" id="GO:0009751">
    <property type="term" value="P:response to salicylic acid"/>
    <property type="evidence" value="ECO:0007669"/>
    <property type="project" value="UniProtKB-ARBA"/>
</dbReference>
<keyword evidence="9" id="KW-1185">Reference proteome</keyword>
<organism evidence="8 9">
    <name type="scientific">Ilex paraguariensis</name>
    <name type="common">yerba mate</name>
    <dbReference type="NCBI Taxonomy" id="185542"/>
    <lineage>
        <taxon>Eukaryota</taxon>
        <taxon>Viridiplantae</taxon>
        <taxon>Streptophyta</taxon>
        <taxon>Embryophyta</taxon>
        <taxon>Tracheophyta</taxon>
        <taxon>Spermatophyta</taxon>
        <taxon>Magnoliopsida</taxon>
        <taxon>eudicotyledons</taxon>
        <taxon>Gunneridae</taxon>
        <taxon>Pentapetalae</taxon>
        <taxon>asterids</taxon>
        <taxon>campanulids</taxon>
        <taxon>Aquifoliales</taxon>
        <taxon>Aquifoliaceae</taxon>
        <taxon>Ilex</taxon>
    </lineage>
</organism>
<dbReference type="Pfam" id="PF03106">
    <property type="entry name" value="WRKY"/>
    <property type="match status" value="1"/>
</dbReference>
<sequence length="248" mass="27872">MDAFTYNEKVVNLRSELERLGKENENLRLLIEVMSNGCNILQAQLPKMKDDQIRSFLIENERSYDSGKRGRTKVSVIKPSQIFVRTDPNDKSLIVKDGFQWRKYGQKVTKDNPSPRAYYRCSMAPSCPVKKKVQRSLEDESVIVATYEGEHNHEHDGVGKSTASPDGSITRVADDPIGPSITLDLTLSRTSKESNIPFQNIRENHNTNRNCSDIEDFVASLTKDNKFMASLAAAIGKSLVEHPRPTGT</sequence>